<keyword evidence="13" id="KW-1185">Reference proteome</keyword>
<comment type="similarity">
    <text evidence="3">Belongs to the Nudix hydrolase family. NudC subfamily.</text>
</comment>
<evidence type="ECO:0000256" key="3">
    <source>
        <dbReference type="ARBA" id="ARBA00009595"/>
    </source>
</evidence>
<dbReference type="Pfam" id="PF09297">
    <property type="entry name" value="Zn_ribbon_NUD"/>
    <property type="match status" value="1"/>
</dbReference>
<comment type="cofactor">
    <cofactor evidence="2">
        <name>Zn(2+)</name>
        <dbReference type="ChEBI" id="CHEBI:29105"/>
    </cofactor>
</comment>
<reference evidence="13" key="1">
    <citation type="submission" date="2016-11" db="EMBL/GenBank/DDBJ databases">
        <authorList>
            <person name="Varghese N."/>
            <person name="Submissions S."/>
        </authorList>
    </citation>
    <scope>NUCLEOTIDE SEQUENCE [LARGE SCALE GENOMIC DNA]</scope>
    <source>
        <strain evidence="13">DSM 10349</strain>
    </source>
</reference>
<evidence type="ECO:0000313" key="13">
    <source>
        <dbReference type="Proteomes" id="UP000183997"/>
    </source>
</evidence>
<dbReference type="InterPro" id="IPR020084">
    <property type="entry name" value="NUDIX_hydrolase_CS"/>
</dbReference>
<dbReference type="AlphaFoldDB" id="A0A1M6X9P5"/>
<dbReference type="GO" id="GO:0006742">
    <property type="term" value="P:NADP+ catabolic process"/>
    <property type="evidence" value="ECO:0007669"/>
    <property type="project" value="TreeGrafter"/>
</dbReference>
<keyword evidence="6 10" id="KW-0378">Hydrolase</keyword>
<gene>
    <name evidence="12" type="ORF">SAMN02745123_03952</name>
</gene>
<keyword evidence="8" id="KW-0520">NAD</keyword>
<evidence type="ECO:0000259" key="11">
    <source>
        <dbReference type="PROSITE" id="PS51462"/>
    </source>
</evidence>
<dbReference type="Pfam" id="PF00293">
    <property type="entry name" value="NUDIX"/>
    <property type="match status" value="1"/>
</dbReference>
<dbReference type="InterPro" id="IPR050241">
    <property type="entry name" value="NAD-cap_RNA_hydrolase_NudC"/>
</dbReference>
<dbReference type="InterPro" id="IPR000086">
    <property type="entry name" value="NUDIX_hydrolase_dom"/>
</dbReference>
<comment type="catalytic activity">
    <reaction evidence="9">
        <text>a 5'-end NAD(+)-phospho-ribonucleoside in mRNA + H2O = a 5'-end phospho-adenosine-phospho-ribonucleoside in mRNA + beta-nicotinamide D-ribonucleotide + 2 H(+)</text>
        <dbReference type="Rhea" id="RHEA:60876"/>
        <dbReference type="Rhea" id="RHEA-COMP:15698"/>
        <dbReference type="Rhea" id="RHEA-COMP:15719"/>
        <dbReference type="ChEBI" id="CHEBI:14649"/>
        <dbReference type="ChEBI" id="CHEBI:15377"/>
        <dbReference type="ChEBI" id="CHEBI:15378"/>
        <dbReference type="ChEBI" id="CHEBI:144029"/>
        <dbReference type="ChEBI" id="CHEBI:144051"/>
    </reaction>
    <physiologicalReaction direction="left-to-right" evidence="9">
        <dbReference type="Rhea" id="RHEA:60877"/>
    </physiologicalReaction>
</comment>
<name>A0A1M6X9P5_9FIRM</name>
<dbReference type="NCBIfam" id="NF001299">
    <property type="entry name" value="PRK00241.1"/>
    <property type="match status" value="1"/>
</dbReference>
<evidence type="ECO:0000256" key="9">
    <source>
        <dbReference type="ARBA" id="ARBA00023679"/>
    </source>
</evidence>
<keyword evidence="7" id="KW-0460">Magnesium</keyword>
<dbReference type="GO" id="GO:0005829">
    <property type="term" value="C:cytosol"/>
    <property type="evidence" value="ECO:0007669"/>
    <property type="project" value="TreeGrafter"/>
</dbReference>
<dbReference type="STRING" id="1121421.SAMN02745123_03952"/>
<dbReference type="PROSITE" id="PS00893">
    <property type="entry name" value="NUDIX_BOX"/>
    <property type="match status" value="1"/>
</dbReference>
<dbReference type="InterPro" id="IPR020476">
    <property type="entry name" value="Nudix_hydrolase"/>
</dbReference>
<organism evidence="12 13">
    <name type="scientific">Desulforamulus aeronauticus DSM 10349</name>
    <dbReference type="NCBI Taxonomy" id="1121421"/>
    <lineage>
        <taxon>Bacteria</taxon>
        <taxon>Bacillati</taxon>
        <taxon>Bacillota</taxon>
        <taxon>Clostridia</taxon>
        <taxon>Eubacteriales</taxon>
        <taxon>Peptococcaceae</taxon>
        <taxon>Desulforamulus</taxon>
    </lineage>
</organism>
<dbReference type="GO" id="GO:0019677">
    <property type="term" value="P:NAD+ catabolic process"/>
    <property type="evidence" value="ECO:0007669"/>
    <property type="project" value="TreeGrafter"/>
</dbReference>
<proteinExistence type="inferred from homology"/>
<dbReference type="GO" id="GO:0035529">
    <property type="term" value="F:NADH pyrophosphatase activity"/>
    <property type="evidence" value="ECO:0007669"/>
    <property type="project" value="TreeGrafter"/>
</dbReference>
<dbReference type="Pfam" id="PF09296">
    <property type="entry name" value="NUDIX-like"/>
    <property type="match status" value="1"/>
</dbReference>
<dbReference type="PANTHER" id="PTHR42904">
    <property type="entry name" value="NUDIX HYDROLASE, NUDC SUBFAMILY"/>
    <property type="match status" value="1"/>
</dbReference>
<dbReference type="InterPro" id="IPR015375">
    <property type="entry name" value="NADH_PPase-like_N"/>
</dbReference>
<evidence type="ECO:0000256" key="5">
    <source>
        <dbReference type="ARBA" id="ARBA00022723"/>
    </source>
</evidence>
<dbReference type="RefSeq" id="WP_072917745.1">
    <property type="nucleotide sequence ID" value="NZ_FRAR01000042.1"/>
</dbReference>
<evidence type="ECO:0000256" key="2">
    <source>
        <dbReference type="ARBA" id="ARBA00001947"/>
    </source>
</evidence>
<evidence type="ECO:0000256" key="10">
    <source>
        <dbReference type="RuleBase" id="RU003476"/>
    </source>
</evidence>
<evidence type="ECO:0000256" key="8">
    <source>
        <dbReference type="ARBA" id="ARBA00023027"/>
    </source>
</evidence>
<dbReference type="PRINTS" id="PR00502">
    <property type="entry name" value="NUDIXFAMILY"/>
</dbReference>
<dbReference type="Gene3D" id="3.90.79.10">
    <property type="entry name" value="Nucleoside Triphosphate Pyrophosphohydrolase"/>
    <property type="match status" value="1"/>
</dbReference>
<dbReference type="InterPro" id="IPR049734">
    <property type="entry name" value="NudC-like_C"/>
</dbReference>
<evidence type="ECO:0000256" key="7">
    <source>
        <dbReference type="ARBA" id="ARBA00022842"/>
    </source>
</evidence>
<dbReference type="PANTHER" id="PTHR42904:SF6">
    <property type="entry name" value="NAD-CAPPED RNA HYDROLASE NUDT12"/>
    <property type="match status" value="1"/>
</dbReference>
<dbReference type="InterPro" id="IPR015376">
    <property type="entry name" value="Znr_NADH_PPase"/>
</dbReference>
<feature type="domain" description="Nudix hydrolase" evidence="11">
    <location>
        <begin position="130"/>
        <end position="254"/>
    </location>
</feature>
<dbReference type="SUPFAM" id="SSF55811">
    <property type="entry name" value="Nudix"/>
    <property type="match status" value="2"/>
</dbReference>
<evidence type="ECO:0000256" key="6">
    <source>
        <dbReference type="ARBA" id="ARBA00022801"/>
    </source>
</evidence>
<dbReference type="EC" id="3.6.1.22" evidence="4"/>
<dbReference type="PROSITE" id="PS51462">
    <property type="entry name" value="NUDIX"/>
    <property type="match status" value="1"/>
</dbReference>
<protein>
    <recommendedName>
        <fullName evidence="4">NAD(+) diphosphatase</fullName>
        <ecNumber evidence="4">3.6.1.22</ecNumber>
    </recommendedName>
</protein>
<dbReference type="Proteomes" id="UP000183997">
    <property type="component" value="Unassembled WGS sequence"/>
</dbReference>
<sequence length="257" mass="29598">MEDFYLFLFRNQDMLVKLAGESIQIPTFQDIKDIDIELKRKHYLGELDQILCYAAEIETDIQVPDNFAFWGVRQLLGQVDDSLFQTAGRGYQIIYWDRTSRFCGNCGSLNQDKLDERAKQCPSCGFITYPRISPAVIVAVIKDNQILLARNKKFANHVFSVISGFVEPGETLEECVRREIKEEVGIEVKNIRYFGSQPWPFPDSLMIGFTVEYAQGELKTDNVEIVEAKWFTADKLPNLSPKSTIARELIDWYTVKK</sequence>
<accession>A0A1M6X9P5</accession>
<comment type="cofactor">
    <cofactor evidence="1">
        <name>Mg(2+)</name>
        <dbReference type="ChEBI" id="CHEBI:18420"/>
    </cofactor>
</comment>
<dbReference type="EMBL" id="FRAR01000042">
    <property type="protein sequence ID" value="SHL02653.1"/>
    <property type="molecule type" value="Genomic_DNA"/>
</dbReference>
<dbReference type="Gene3D" id="3.90.79.20">
    <property type="match status" value="1"/>
</dbReference>
<dbReference type="InterPro" id="IPR015797">
    <property type="entry name" value="NUDIX_hydrolase-like_dom_sf"/>
</dbReference>
<dbReference type="GO" id="GO:0046872">
    <property type="term" value="F:metal ion binding"/>
    <property type="evidence" value="ECO:0007669"/>
    <property type="project" value="UniProtKB-KW"/>
</dbReference>
<dbReference type="OrthoDB" id="9787476at2"/>
<dbReference type="CDD" id="cd03429">
    <property type="entry name" value="NUDIX_NADH_pyrophosphatase_Nudt13"/>
    <property type="match status" value="1"/>
</dbReference>
<evidence type="ECO:0000256" key="4">
    <source>
        <dbReference type="ARBA" id="ARBA00012381"/>
    </source>
</evidence>
<evidence type="ECO:0000313" key="12">
    <source>
        <dbReference type="EMBL" id="SHL02653.1"/>
    </source>
</evidence>
<evidence type="ECO:0000256" key="1">
    <source>
        <dbReference type="ARBA" id="ARBA00001946"/>
    </source>
</evidence>
<keyword evidence="5" id="KW-0479">Metal-binding</keyword>